<dbReference type="GO" id="GO:0003676">
    <property type="term" value="F:nucleic acid binding"/>
    <property type="evidence" value="ECO:0007669"/>
    <property type="project" value="InterPro"/>
</dbReference>
<dbReference type="GO" id="GO:0030014">
    <property type="term" value="C:CCR4-NOT complex"/>
    <property type="evidence" value="ECO:0007669"/>
    <property type="project" value="InterPro"/>
</dbReference>
<evidence type="ECO:0000313" key="2">
    <source>
        <dbReference type="Proteomes" id="UP001085076"/>
    </source>
</evidence>
<dbReference type="OrthoDB" id="1164111at2759"/>
<dbReference type="SUPFAM" id="SSF53098">
    <property type="entry name" value="Ribonuclease H-like"/>
    <property type="match status" value="1"/>
</dbReference>
<dbReference type="InterPro" id="IPR036397">
    <property type="entry name" value="RNaseH_sf"/>
</dbReference>
<protein>
    <submittedName>
        <fullName evidence="1">Uncharacterized protein</fullName>
    </submittedName>
</protein>
<dbReference type="AlphaFoldDB" id="A0A9D5D7I0"/>
<reference evidence="1" key="2">
    <citation type="journal article" date="2022" name="Hortic Res">
        <title>The genome of Dioscorea zingiberensis sheds light on the biosynthesis, origin and evolution of the medicinally important diosgenin saponins.</title>
        <authorList>
            <person name="Li Y."/>
            <person name="Tan C."/>
            <person name="Li Z."/>
            <person name="Guo J."/>
            <person name="Li S."/>
            <person name="Chen X."/>
            <person name="Wang C."/>
            <person name="Dai X."/>
            <person name="Yang H."/>
            <person name="Song W."/>
            <person name="Hou L."/>
            <person name="Xu J."/>
            <person name="Tong Z."/>
            <person name="Xu A."/>
            <person name="Yuan X."/>
            <person name="Wang W."/>
            <person name="Yang Q."/>
            <person name="Chen L."/>
            <person name="Sun Z."/>
            <person name="Wang K."/>
            <person name="Pan B."/>
            <person name="Chen J."/>
            <person name="Bao Y."/>
            <person name="Liu F."/>
            <person name="Qi X."/>
            <person name="Gang D.R."/>
            <person name="Wen J."/>
            <person name="Li J."/>
        </authorList>
    </citation>
    <scope>NUCLEOTIDE SEQUENCE</scope>
    <source>
        <strain evidence="1">Dzin_1.0</strain>
    </source>
</reference>
<name>A0A9D5D7I0_9LILI</name>
<reference evidence="1" key="1">
    <citation type="submission" date="2021-03" db="EMBL/GenBank/DDBJ databases">
        <authorList>
            <person name="Li Z."/>
            <person name="Yang C."/>
        </authorList>
    </citation>
    <scope>NUCLEOTIDE SEQUENCE</scope>
    <source>
        <strain evidence="1">Dzin_1.0</strain>
        <tissue evidence="1">Leaf</tissue>
    </source>
</reference>
<comment type="caution">
    <text evidence="1">The sequence shown here is derived from an EMBL/GenBank/DDBJ whole genome shotgun (WGS) entry which is preliminary data.</text>
</comment>
<organism evidence="1 2">
    <name type="scientific">Dioscorea zingiberensis</name>
    <dbReference type="NCBI Taxonomy" id="325984"/>
    <lineage>
        <taxon>Eukaryota</taxon>
        <taxon>Viridiplantae</taxon>
        <taxon>Streptophyta</taxon>
        <taxon>Embryophyta</taxon>
        <taxon>Tracheophyta</taxon>
        <taxon>Spermatophyta</taxon>
        <taxon>Magnoliopsida</taxon>
        <taxon>Liliopsida</taxon>
        <taxon>Dioscoreales</taxon>
        <taxon>Dioscoreaceae</taxon>
        <taxon>Dioscorea</taxon>
    </lineage>
</organism>
<keyword evidence="2" id="KW-1185">Reference proteome</keyword>
<dbReference type="InterPro" id="IPR039637">
    <property type="entry name" value="CNOT7/CNOT8/Pop2"/>
</dbReference>
<dbReference type="InterPro" id="IPR012337">
    <property type="entry name" value="RNaseH-like_sf"/>
</dbReference>
<gene>
    <name evidence="1" type="ORF">J5N97_005107</name>
</gene>
<dbReference type="GO" id="GO:0004535">
    <property type="term" value="F:poly(A)-specific ribonuclease activity"/>
    <property type="evidence" value="ECO:0007669"/>
    <property type="project" value="InterPro"/>
</dbReference>
<dbReference type="EMBL" id="JAGGNH010000001">
    <property type="protein sequence ID" value="KAJ0986751.1"/>
    <property type="molecule type" value="Genomic_DNA"/>
</dbReference>
<proteinExistence type="predicted"/>
<dbReference type="Proteomes" id="UP001085076">
    <property type="component" value="Miscellaneous, Linkage group lg01"/>
</dbReference>
<accession>A0A9D5D7I0</accession>
<sequence length="174" mass="19868">MKLNVDALNLIQLCFTLSDPSGNLPHLVSSDLLFFAREFNFNDFNFNSDHQSPNSINLLRSSNVDFKRNRLEGVDSHWSSLLESMETFFKLVRAFFGDDWWDVKHIMKYCDTLNGGLETVAALKVQRLAGKRHQANSNYLLTCQTFLKMMKTFFPGESGKVRTGAVLFGLEMQA</sequence>
<dbReference type="PANTHER" id="PTHR10797">
    <property type="entry name" value="CCR4-NOT TRANSCRIPTION COMPLEX SUBUNIT"/>
    <property type="match status" value="1"/>
</dbReference>
<evidence type="ECO:0000313" key="1">
    <source>
        <dbReference type="EMBL" id="KAJ0986751.1"/>
    </source>
</evidence>
<dbReference type="Gene3D" id="3.30.420.10">
    <property type="entry name" value="Ribonuclease H-like superfamily/Ribonuclease H"/>
    <property type="match status" value="2"/>
</dbReference>